<proteinExistence type="predicted"/>
<dbReference type="AlphaFoldDB" id="A0A316B6T0"/>
<evidence type="ECO:0000313" key="1">
    <source>
        <dbReference type="EMBL" id="PWJ58257.1"/>
    </source>
</evidence>
<evidence type="ECO:0000313" key="2">
    <source>
        <dbReference type="Proteomes" id="UP000245880"/>
    </source>
</evidence>
<gene>
    <name evidence="1" type="ORF">CLV98_104115</name>
</gene>
<accession>A0A316B6T0</accession>
<protein>
    <submittedName>
        <fullName evidence="1">Uncharacterized protein</fullName>
    </submittedName>
</protein>
<reference evidence="1 2" key="1">
    <citation type="submission" date="2018-03" db="EMBL/GenBank/DDBJ databases">
        <title>Genomic Encyclopedia of Archaeal and Bacterial Type Strains, Phase II (KMG-II): from individual species to whole genera.</title>
        <authorList>
            <person name="Goeker M."/>
        </authorList>
    </citation>
    <scope>NUCLEOTIDE SEQUENCE [LARGE SCALE GENOMIC DNA]</scope>
    <source>
        <strain evidence="1 2">DSM 100346</strain>
    </source>
</reference>
<dbReference type="Proteomes" id="UP000245880">
    <property type="component" value="Unassembled WGS sequence"/>
</dbReference>
<sequence length="45" mass="5135">MLQLNPYGGSQVQKAWEFENARKTFSGGVDSARYKVTELLIIQLF</sequence>
<keyword evidence="2" id="KW-1185">Reference proteome</keyword>
<comment type="caution">
    <text evidence="1">The sequence shown here is derived from an EMBL/GenBank/DDBJ whole genome shotgun (WGS) entry which is preliminary data.</text>
</comment>
<organism evidence="1 2">
    <name type="scientific">Dyadobacter jejuensis</name>
    <dbReference type="NCBI Taxonomy" id="1082580"/>
    <lineage>
        <taxon>Bacteria</taxon>
        <taxon>Pseudomonadati</taxon>
        <taxon>Bacteroidota</taxon>
        <taxon>Cytophagia</taxon>
        <taxon>Cytophagales</taxon>
        <taxon>Spirosomataceae</taxon>
        <taxon>Dyadobacter</taxon>
    </lineage>
</organism>
<name>A0A316B6T0_9BACT</name>
<dbReference type="EMBL" id="QGDT01000004">
    <property type="protein sequence ID" value="PWJ58257.1"/>
    <property type="molecule type" value="Genomic_DNA"/>
</dbReference>